<organism evidence="2 3">
    <name type="scientific">Zopfia rhizophila CBS 207.26</name>
    <dbReference type="NCBI Taxonomy" id="1314779"/>
    <lineage>
        <taxon>Eukaryota</taxon>
        <taxon>Fungi</taxon>
        <taxon>Dikarya</taxon>
        <taxon>Ascomycota</taxon>
        <taxon>Pezizomycotina</taxon>
        <taxon>Dothideomycetes</taxon>
        <taxon>Dothideomycetes incertae sedis</taxon>
        <taxon>Zopfiaceae</taxon>
        <taxon>Zopfia</taxon>
    </lineage>
</organism>
<feature type="non-terminal residue" evidence="2">
    <location>
        <position position="91"/>
    </location>
</feature>
<feature type="transmembrane region" description="Helical" evidence="1">
    <location>
        <begin position="70"/>
        <end position="90"/>
    </location>
</feature>
<reference evidence="2" key="1">
    <citation type="journal article" date="2020" name="Stud. Mycol.">
        <title>101 Dothideomycetes genomes: a test case for predicting lifestyles and emergence of pathogens.</title>
        <authorList>
            <person name="Haridas S."/>
            <person name="Albert R."/>
            <person name="Binder M."/>
            <person name="Bloem J."/>
            <person name="Labutti K."/>
            <person name="Salamov A."/>
            <person name="Andreopoulos B."/>
            <person name="Baker S."/>
            <person name="Barry K."/>
            <person name="Bills G."/>
            <person name="Bluhm B."/>
            <person name="Cannon C."/>
            <person name="Castanera R."/>
            <person name="Culley D."/>
            <person name="Daum C."/>
            <person name="Ezra D."/>
            <person name="Gonzalez J."/>
            <person name="Henrissat B."/>
            <person name="Kuo A."/>
            <person name="Liang C."/>
            <person name="Lipzen A."/>
            <person name="Lutzoni F."/>
            <person name="Magnuson J."/>
            <person name="Mondo S."/>
            <person name="Nolan M."/>
            <person name="Ohm R."/>
            <person name="Pangilinan J."/>
            <person name="Park H.-J."/>
            <person name="Ramirez L."/>
            <person name="Alfaro M."/>
            <person name="Sun H."/>
            <person name="Tritt A."/>
            <person name="Yoshinaga Y."/>
            <person name="Zwiers L.-H."/>
            <person name="Turgeon B."/>
            <person name="Goodwin S."/>
            <person name="Spatafora J."/>
            <person name="Crous P."/>
            <person name="Grigoriev I."/>
        </authorList>
    </citation>
    <scope>NUCLEOTIDE SEQUENCE</scope>
    <source>
        <strain evidence="2">CBS 207.26</strain>
    </source>
</reference>
<name>A0A6A6E2V7_9PEZI</name>
<keyword evidence="1" id="KW-0812">Transmembrane</keyword>
<proteinExistence type="predicted"/>
<evidence type="ECO:0000313" key="2">
    <source>
        <dbReference type="EMBL" id="KAF2185335.1"/>
    </source>
</evidence>
<keyword evidence="3" id="KW-1185">Reference proteome</keyword>
<sequence>MASSVLARRSTIAIGVQIISHILGWIHVQVLCNVIASSFRVALPLRPFSLDTIRFFGAISRPGVAWEARWLFNIASVLFVVASLIPGAMWS</sequence>
<keyword evidence="1" id="KW-0472">Membrane</keyword>
<dbReference type="EMBL" id="ML994634">
    <property type="protein sequence ID" value="KAF2185335.1"/>
    <property type="molecule type" value="Genomic_DNA"/>
</dbReference>
<evidence type="ECO:0008006" key="4">
    <source>
        <dbReference type="Google" id="ProtNLM"/>
    </source>
</evidence>
<evidence type="ECO:0000256" key="1">
    <source>
        <dbReference type="SAM" id="Phobius"/>
    </source>
</evidence>
<accession>A0A6A6E2V7</accession>
<evidence type="ECO:0000313" key="3">
    <source>
        <dbReference type="Proteomes" id="UP000800200"/>
    </source>
</evidence>
<keyword evidence="1" id="KW-1133">Transmembrane helix</keyword>
<dbReference type="Proteomes" id="UP000800200">
    <property type="component" value="Unassembled WGS sequence"/>
</dbReference>
<protein>
    <recommendedName>
        <fullName evidence="4">Amino acid permease/ SLC12A domain-containing protein</fullName>
    </recommendedName>
</protein>
<gene>
    <name evidence="2" type="ORF">K469DRAFT_750469</name>
</gene>
<dbReference type="AlphaFoldDB" id="A0A6A6E2V7"/>